<keyword evidence="12 13" id="KW-0413">Isomerase</keyword>
<evidence type="ECO:0000256" key="8">
    <source>
        <dbReference type="ARBA" id="ARBA00023126"/>
    </source>
</evidence>
<comment type="similarity">
    <text evidence="12">Belongs to the GPI family.</text>
</comment>
<dbReference type="UniPathway" id="UPA00115">
    <property type="reaction ID" value="UER00414"/>
</dbReference>
<dbReference type="NCBIfam" id="NF002881">
    <property type="entry name" value="PRK03343.1"/>
    <property type="match status" value="1"/>
</dbReference>
<dbReference type="GO" id="GO:0004347">
    <property type="term" value="F:glucose-6-phosphate isomerase activity"/>
    <property type="evidence" value="ECO:0007669"/>
    <property type="project" value="UniProtKB-EC"/>
</dbReference>
<evidence type="ECO:0000313" key="14">
    <source>
        <dbReference type="Proteomes" id="UP000500895"/>
    </source>
</evidence>
<evidence type="ECO:0000256" key="7">
    <source>
        <dbReference type="ARBA" id="ARBA00022679"/>
    </source>
</evidence>
<keyword evidence="7 11" id="KW-0808">Transferase</keyword>
<dbReference type="CDD" id="cd05015">
    <property type="entry name" value="SIS_PGI_1"/>
    <property type="match status" value="1"/>
</dbReference>
<dbReference type="Proteomes" id="UP000500895">
    <property type="component" value="Chromosome"/>
</dbReference>
<dbReference type="AlphaFoldDB" id="A0A6G9A6P7"/>
<evidence type="ECO:0000256" key="4">
    <source>
        <dbReference type="ARBA" id="ARBA00008426"/>
    </source>
</evidence>
<dbReference type="CDD" id="cd00955">
    <property type="entry name" value="Transaldolase_like"/>
    <property type="match status" value="1"/>
</dbReference>
<dbReference type="InterPro" id="IPR004732">
    <property type="entry name" value="Transaldolase_2"/>
</dbReference>
<keyword evidence="12" id="KW-0324">Glycolysis</keyword>
<dbReference type="PROSITE" id="PS51463">
    <property type="entry name" value="P_GLUCOSE_ISOMERASE_3"/>
    <property type="match status" value="1"/>
</dbReference>
<keyword evidence="8 11" id="KW-0570">Pentose shunt</keyword>
<organism evidence="13 14">
    <name type="scientific">Bradyrhizobium symbiodeficiens</name>
    <dbReference type="NCBI Taxonomy" id="1404367"/>
    <lineage>
        <taxon>Bacteria</taxon>
        <taxon>Pseudomonadati</taxon>
        <taxon>Pseudomonadota</taxon>
        <taxon>Alphaproteobacteria</taxon>
        <taxon>Hyphomicrobiales</taxon>
        <taxon>Nitrobacteraceae</taxon>
        <taxon>Bradyrhizobium</taxon>
    </lineage>
</organism>
<dbReference type="Gene3D" id="3.40.50.10490">
    <property type="entry name" value="Glucose-6-phosphate isomerase like protein, domain 1"/>
    <property type="match status" value="3"/>
</dbReference>
<evidence type="ECO:0000256" key="2">
    <source>
        <dbReference type="ARBA" id="ARBA00004496"/>
    </source>
</evidence>
<evidence type="ECO:0000256" key="11">
    <source>
        <dbReference type="HAMAP-Rule" id="MF_00493"/>
    </source>
</evidence>
<evidence type="ECO:0000256" key="9">
    <source>
        <dbReference type="ARBA" id="ARBA00023270"/>
    </source>
</evidence>
<dbReference type="GO" id="GO:0006094">
    <property type="term" value="P:gluconeogenesis"/>
    <property type="evidence" value="ECO:0007669"/>
    <property type="project" value="UniProtKB-KW"/>
</dbReference>
<protein>
    <recommendedName>
        <fullName evidence="5 11">Transaldolase</fullName>
        <ecNumber evidence="5 11">2.2.1.2</ecNumber>
    </recommendedName>
</protein>
<dbReference type="RefSeq" id="WP_166468289.1">
    <property type="nucleotide sequence ID" value="NZ_CP050066.2"/>
</dbReference>
<evidence type="ECO:0000256" key="10">
    <source>
        <dbReference type="ARBA" id="ARBA00048810"/>
    </source>
</evidence>
<dbReference type="InterPro" id="IPR013785">
    <property type="entry name" value="Aldolase_TIM"/>
</dbReference>
<dbReference type="UniPathway" id="UPA00109">
    <property type="reaction ID" value="UER00181"/>
</dbReference>
<dbReference type="EMBL" id="CP050066">
    <property type="protein sequence ID" value="QIP07996.1"/>
    <property type="molecule type" value="Genomic_DNA"/>
</dbReference>
<dbReference type="PROSITE" id="PS00958">
    <property type="entry name" value="TRANSALDOLASE_2"/>
    <property type="match status" value="1"/>
</dbReference>
<gene>
    <name evidence="11" type="primary">tal</name>
    <name evidence="13" type="ORF">HAV00_17790</name>
</gene>
<dbReference type="Pfam" id="PF00923">
    <property type="entry name" value="TAL_FSA"/>
    <property type="match status" value="1"/>
</dbReference>
<dbReference type="InterPro" id="IPR001672">
    <property type="entry name" value="G6P_Isomerase"/>
</dbReference>
<keyword evidence="12" id="KW-0312">Gluconeogenesis</keyword>
<dbReference type="GO" id="GO:0004801">
    <property type="term" value="F:transaldolase activity"/>
    <property type="evidence" value="ECO:0007669"/>
    <property type="project" value="UniProtKB-UniRule"/>
</dbReference>
<dbReference type="HAMAP" id="MF_00493">
    <property type="entry name" value="Transaldolase_2"/>
    <property type="match status" value="1"/>
</dbReference>
<keyword evidence="6 11" id="KW-0963">Cytoplasm</keyword>
<sequence length="949" mass="102000">MNPVKELEKHGQAVWLDFLARGFIAKGDLKRLIETDGVKGVTSNPSIFEKAIGSSDEYDAPIGKALKRGDRTVADLFEAVAVEDIQNAADVLRPVYDRLKGGDGYVSLEVSPYLALDTPGTVTEARRLWKSVGRKNLMVKVPATLEGLPAIEELIGDGISINITLLFSRAVYLQVAEAYIAGLEKYVAGGGDPSHVASVASFFVSRIDSVVDKQLDDKIARANDPSEKERLAALKGKVAIANAKVAYQDYKRLFSGARWDKLAAKGAKPQRMLWASTGTKNKDYSDVLYVEELIGPDTINTVPPATLDAFRDHGKPRDSLEENVEDAHRVLEELERSGVSLDAITEELVKDGVKQFADAADKLYGAVAHKRATVLGAAIDRQQLSLGDGLGKAVAKSTEEWRASAKIRRLWQRDKSVWTGADEDKWLGWLDSAAKADVADYEDYASRVKGQKFSDAVVLGMGGSSLGPEVLAETFGKKPGFPKLHVLDSTDPAQVRAMEAKIDIANTVFIVSSKSGGTTEPNAMKDYFHERVAQALGPKAKTGFRFIAVTDPGSSLEKAARKLNYARIFHGEPSIGGRYSVLSPFGLVPAATAGIDVKTFVKHALSMARSCGPDVPPSENPGVQLGLAIGLAGLQGRDKVTILSSKKIADFGAWAEQLIAESTGKEGKGLIPIEGEPLGDPSVYGTDRFFIDIRVEGEADAAHDSKLAAVEAAGHPVVRIVMKSIDHLGQEFFRFEMATAVAGSILGINPFDQPDVEAAKIKTRELTASFEKTGTLPEEQPVVSTDEADLYTDEANATALRAAGANGDLTSWLKAHLSRSNHGDYVALLGYIARDKATIDALQAMRLEVREKRQVATCAEFGPRFLHSTGQAYKGGPDSGVFLQITADDARDLAVPGQKASFGVIKAAQARGDFDVLTERGRRALRVHLKGGLKKGLAALNAALNDALN</sequence>
<feature type="active site" description="Schiff-base intermediate with substrate" evidence="11">
    <location>
        <position position="140"/>
    </location>
</feature>
<dbReference type="GO" id="GO:0006098">
    <property type="term" value="P:pentose-phosphate shunt"/>
    <property type="evidence" value="ECO:0007669"/>
    <property type="project" value="UniProtKB-UniRule"/>
</dbReference>
<dbReference type="EC" id="2.2.1.2" evidence="5 11"/>
<evidence type="ECO:0000256" key="1">
    <source>
        <dbReference type="ARBA" id="ARBA00003518"/>
    </source>
</evidence>
<evidence type="ECO:0000256" key="3">
    <source>
        <dbReference type="ARBA" id="ARBA00004857"/>
    </source>
</evidence>
<comment type="function">
    <text evidence="1 11">Transaldolase is important for the balance of metabolites in the pentose-phosphate pathway.</text>
</comment>
<proteinExistence type="inferred from homology"/>
<dbReference type="GO" id="GO:0006096">
    <property type="term" value="P:glycolytic process"/>
    <property type="evidence" value="ECO:0007669"/>
    <property type="project" value="UniProtKB-UniPathway"/>
</dbReference>
<dbReference type="InterPro" id="IPR035476">
    <property type="entry name" value="SIS_PGI_1"/>
</dbReference>
<reference evidence="13 14" key="1">
    <citation type="journal article" date="2020" name="Int. J. Syst. Evol. Microbiol.">
        <title>Description and complete genome sequences of Bradyrhizobium symbiodeficiens sp. nov., a non-symbiotic bacterium associated with legumes native to Canada.</title>
        <authorList>
            <person name="Bromfield E.S.P."/>
            <person name="Cloutier S."/>
            <person name="Nguyen H.D.T."/>
        </authorList>
    </citation>
    <scope>NUCLEOTIDE SEQUENCE [LARGE SCALE GENOMIC DNA]</scope>
    <source>
        <strain evidence="13 14">101S1MB</strain>
    </source>
</reference>
<dbReference type="PANTHER" id="PTHR10683:SF31">
    <property type="entry name" value="TRANSALDOLASE"/>
    <property type="match status" value="1"/>
</dbReference>
<dbReference type="GO" id="GO:0097367">
    <property type="term" value="F:carbohydrate derivative binding"/>
    <property type="evidence" value="ECO:0007669"/>
    <property type="project" value="InterPro"/>
</dbReference>
<evidence type="ECO:0000313" key="13">
    <source>
        <dbReference type="EMBL" id="QIP07996.1"/>
    </source>
</evidence>
<accession>A0A6G9A6P7</accession>
<comment type="catalytic activity">
    <reaction evidence="12">
        <text>alpha-D-glucose 6-phosphate = beta-D-fructose 6-phosphate</text>
        <dbReference type="Rhea" id="RHEA:11816"/>
        <dbReference type="ChEBI" id="CHEBI:57634"/>
        <dbReference type="ChEBI" id="CHEBI:58225"/>
        <dbReference type="EC" id="5.3.1.9"/>
    </reaction>
</comment>
<comment type="pathway">
    <text evidence="12">Carbohydrate degradation; glycolysis; D-glyceraldehyde 3-phosphate and glycerone phosphate from D-glucose: step 2/4.</text>
</comment>
<dbReference type="PROSITE" id="PS01054">
    <property type="entry name" value="TRANSALDOLASE_1"/>
    <property type="match status" value="1"/>
</dbReference>
<dbReference type="PRINTS" id="PR00662">
    <property type="entry name" value="G6PISOMERASE"/>
</dbReference>
<dbReference type="NCBIfam" id="NF007080">
    <property type="entry name" value="PRK09533.1"/>
    <property type="match status" value="1"/>
</dbReference>
<dbReference type="InterPro" id="IPR001585">
    <property type="entry name" value="TAL/FSA"/>
</dbReference>
<comment type="pathway">
    <text evidence="3 11">Carbohydrate degradation; pentose phosphate pathway; D-glyceraldehyde 3-phosphate and beta-D-fructose 6-phosphate from D-ribose 5-phosphate and D-xylulose 5-phosphate (non-oxidative stage): step 2/3.</text>
</comment>
<evidence type="ECO:0000256" key="6">
    <source>
        <dbReference type="ARBA" id="ARBA00022490"/>
    </source>
</evidence>
<dbReference type="GO" id="GO:0005737">
    <property type="term" value="C:cytoplasm"/>
    <property type="evidence" value="ECO:0007669"/>
    <property type="project" value="UniProtKB-SubCell"/>
</dbReference>
<dbReference type="SUPFAM" id="SSF51569">
    <property type="entry name" value="Aldolase"/>
    <property type="match status" value="1"/>
</dbReference>
<comment type="subcellular location">
    <subcellularLocation>
        <location evidence="2 11">Cytoplasm</location>
    </subcellularLocation>
</comment>
<dbReference type="Pfam" id="PF00342">
    <property type="entry name" value="PGI"/>
    <property type="match status" value="1"/>
</dbReference>
<evidence type="ECO:0000256" key="5">
    <source>
        <dbReference type="ARBA" id="ARBA00013151"/>
    </source>
</evidence>
<dbReference type="InterPro" id="IPR018225">
    <property type="entry name" value="Transaldolase_AS"/>
</dbReference>
<comment type="similarity">
    <text evidence="4 11">Belongs to the transaldolase family. Type 2 subfamily.</text>
</comment>
<dbReference type="CDD" id="cd05798">
    <property type="entry name" value="SIS_TAL_PGI"/>
    <property type="match status" value="1"/>
</dbReference>
<dbReference type="InterPro" id="IPR046348">
    <property type="entry name" value="SIS_dom_sf"/>
</dbReference>
<keyword evidence="9 11" id="KW-0704">Schiff base</keyword>
<evidence type="ECO:0000256" key="12">
    <source>
        <dbReference type="RuleBase" id="RU000612"/>
    </source>
</evidence>
<name>A0A6G9A6P7_9BRAD</name>
<dbReference type="NCBIfam" id="TIGR00876">
    <property type="entry name" value="tal_mycobact"/>
    <property type="match status" value="1"/>
</dbReference>
<dbReference type="Gene3D" id="3.20.20.70">
    <property type="entry name" value="Aldolase class I"/>
    <property type="match status" value="1"/>
</dbReference>
<dbReference type="SUPFAM" id="SSF53697">
    <property type="entry name" value="SIS domain"/>
    <property type="match status" value="1"/>
</dbReference>
<comment type="catalytic activity">
    <reaction evidence="10 11">
        <text>D-sedoheptulose 7-phosphate + D-glyceraldehyde 3-phosphate = D-erythrose 4-phosphate + beta-D-fructose 6-phosphate</text>
        <dbReference type="Rhea" id="RHEA:17053"/>
        <dbReference type="ChEBI" id="CHEBI:16897"/>
        <dbReference type="ChEBI" id="CHEBI:57483"/>
        <dbReference type="ChEBI" id="CHEBI:57634"/>
        <dbReference type="ChEBI" id="CHEBI:59776"/>
        <dbReference type="EC" id="2.2.1.2"/>
    </reaction>
</comment>
<dbReference type="PANTHER" id="PTHR10683">
    <property type="entry name" value="TRANSALDOLASE"/>
    <property type="match status" value="1"/>
</dbReference>